<evidence type="ECO:0000313" key="2">
    <source>
        <dbReference type="EMBL" id="HJH11281.1"/>
    </source>
</evidence>
<gene>
    <name evidence="2" type="ORF">K8V30_06285</name>
</gene>
<dbReference type="Pfam" id="PF12146">
    <property type="entry name" value="Hydrolase_4"/>
    <property type="match status" value="1"/>
</dbReference>
<dbReference type="EMBL" id="DYTV01000082">
    <property type="protein sequence ID" value="HJH11281.1"/>
    <property type="molecule type" value="Genomic_DNA"/>
</dbReference>
<dbReference type="Gene3D" id="3.40.50.1820">
    <property type="entry name" value="alpha/beta hydrolase"/>
    <property type="match status" value="1"/>
</dbReference>
<dbReference type="AlphaFoldDB" id="A0A921NCC2"/>
<reference evidence="2" key="2">
    <citation type="submission" date="2021-09" db="EMBL/GenBank/DDBJ databases">
        <authorList>
            <person name="Gilroy R."/>
        </authorList>
    </citation>
    <scope>NUCLEOTIDE SEQUENCE</scope>
    <source>
        <strain evidence="2">CHK160-4876</strain>
    </source>
</reference>
<keyword evidence="2" id="KW-0378">Hydrolase</keyword>
<evidence type="ECO:0000313" key="3">
    <source>
        <dbReference type="Proteomes" id="UP000700212"/>
    </source>
</evidence>
<feature type="domain" description="Serine aminopeptidase S33" evidence="1">
    <location>
        <begin position="22"/>
        <end position="279"/>
    </location>
</feature>
<accession>A0A921NCC2</accession>
<dbReference type="InterPro" id="IPR022742">
    <property type="entry name" value="Hydrolase_4"/>
</dbReference>
<dbReference type="InterPro" id="IPR051044">
    <property type="entry name" value="MAG_DAG_Lipase"/>
</dbReference>
<reference evidence="2" key="1">
    <citation type="journal article" date="2021" name="PeerJ">
        <title>Extensive microbial diversity within the chicken gut microbiome revealed by metagenomics and culture.</title>
        <authorList>
            <person name="Gilroy R."/>
            <person name="Ravi A."/>
            <person name="Getino M."/>
            <person name="Pursley I."/>
            <person name="Horton D.L."/>
            <person name="Alikhan N.F."/>
            <person name="Baker D."/>
            <person name="Gharbi K."/>
            <person name="Hall N."/>
            <person name="Watson M."/>
            <person name="Adriaenssens E.M."/>
            <person name="Foster-Nyarko E."/>
            <person name="Jarju S."/>
            <person name="Secka A."/>
            <person name="Antonio M."/>
            <person name="Oren A."/>
            <person name="Chaudhuri R.R."/>
            <person name="La Ragione R."/>
            <person name="Hildebrand F."/>
            <person name="Pallen M.J."/>
        </authorList>
    </citation>
    <scope>NUCLEOTIDE SEQUENCE</scope>
    <source>
        <strain evidence="2">CHK160-4876</strain>
    </source>
</reference>
<dbReference type="Proteomes" id="UP000700212">
    <property type="component" value="Unassembled WGS sequence"/>
</dbReference>
<name>A0A921NCC2_9BACL</name>
<dbReference type="PANTHER" id="PTHR11614">
    <property type="entry name" value="PHOSPHOLIPASE-RELATED"/>
    <property type="match status" value="1"/>
</dbReference>
<proteinExistence type="predicted"/>
<protein>
    <submittedName>
        <fullName evidence="2">Alpha/beta hydrolase</fullName>
    </submittedName>
</protein>
<evidence type="ECO:0000259" key="1">
    <source>
        <dbReference type="Pfam" id="PF12146"/>
    </source>
</evidence>
<dbReference type="SUPFAM" id="SSF53474">
    <property type="entry name" value="alpha/beta-Hydrolases"/>
    <property type="match status" value="1"/>
</dbReference>
<dbReference type="GO" id="GO:0016787">
    <property type="term" value="F:hydrolase activity"/>
    <property type="evidence" value="ECO:0007669"/>
    <property type="project" value="UniProtKB-KW"/>
</dbReference>
<dbReference type="InterPro" id="IPR029058">
    <property type="entry name" value="AB_hydrolase_fold"/>
</dbReference>
<comment type="caution">
    <text evidence="2">The sequence shown here is derived from an EMBL/GenBank/DDBJ whole genome shotgun (WGS) entry which is preliminary data.</text>
</comment>
<organism evidence="2 3">
    <name type="scientific">Metalysinibacillus jejuensis</name>
    <dbReference type="NCBI Taxonomy" id="914327"/>
    <lineage>
        <taxon>Bacteria</taxon>
        <taxon>Bacillati</taxon>
        <taxon>Bacillota</taxon>
        <taxon>Bacilli</taxon>
        <taxon>Bacillales</taxon>
        <taxon>Caryophanaceae</taxon>
        <taxon>Metalysinibacillus</taxon>
    </lineage>
</organism>
<sequence length="296" mass="33393">MTYLRMSDGHEVFVRCYEPRTIRGHVHILHGMAEHSGRYESLALFLQQQGYYVTLHDHRGHGNTAQRNGKYGYFAAHGGFHRVVIDVHEVITAVRQGKELPPVQLIGHSMGSFIARSYIQRYEVANVILIGTGEGTVMHRVGQILPACSRSKDQPSPLLNELSFGSFSRTVSNRLTPYDWLCTEPTEVQKYIADEQCGFTATTQFYADIMAGIVEVSTPQEIAKVPKTLPILLMSGSEDAVGNATKGVFHVAEQFERAGIQHVCTYIVEGKRHEILNEANKYATYHMIVRWLQHYE</sequence>